<dbReference type="Pfam" id="PF01050">
    <property type="entry name" value="MannoseP_isomer"/>
    <property type="match status" value="1"/>
</dbReference>
<dbReference type="InterPro" id="IPR014710">
    <property type="entry name" value="RmlC-like_jellyroll"/>
</dbReference>
<feature type="domain" description="Nucleotidyl transferase" evidence="10">
    <location>
        <begin position="5"/>
        <end position="286"/>
    </location>
</feature>
<evidence type="ECO:0000256" key="1">
    <source>
        <dbReference type="ARBA" id="ARBA00004823"/>
    </source>
</evidence>
<dbReference type="GO" id="GO:0004475">
    <property type="term" value="F:mannose-1-phosphate guanylyltransferase (GTP) activity"/>
    <property type="evidence" value="ECO:0007669"/>
    <property type="project" value="UniProtKB-EC"/>
</dbReference>
<dbReference type="SUPFAM" id="SSF51182">
    <property type="entry name" value="RmlC-like cupins"/>
    <property type="match status" value="1"/>
</dbReference>
<evidence type="ECO:0000256" key="4">
    <source>
        <dbReference type="ARBA" id="ARBA00022679"/>
    </source>
</evidence>
<comment type="similarity">
    <text evidence="2 9">Belongs to the mannose-6-phosphate isomerase type 2 family.</text>
</comment>
<feature type="domain" description="MannoseP isomerase/GMP-like beta-helix" evidence="12">
    <location>
        <begin position="293"/>
        <end position="347"/>
    </location>
</feature>
<evidence type="ECO:0000313" key="13">
    <source>
        <dbReference type="EMBL" id="MFC4892650.1"/>
    </source>
</evidence>
<evidence type="ECO:0000256" key="6">
    <source>
        <dbReference type="ARBA" id="ARBA00022741"/>
    </source>
</evidence>
<dbReference type="InterPro" id="IPR054566">
    <property type="entry name" value="ManC/GMP-like_b-helix"/>
</dbReference>
<dbReference type="CDD" id="cd02509">
    <property type="entry name" value="GDP-M1P_Guanylyltransferase"/>
    <property type="match status" value="1"/>
</dbReference>
<dbReference type="SUPFAM" id="SSF53448">
    <property type="entry name" value="Nucleotide-diphospho-sugar transferases"/>
    <property type="match status" value="1"/>
</dbReference>
<dbReference type="InterPro" id="IPR049577">
    <property type="entry name" value="GMPP_N"/>
</dbReference>
<dbReference type="PANTHER" id="PTHR46390:SF1">
    <property type="entry name" value="MANNOSE-1-PHOSPHATE GUANYLYLTRANSFERASE"/>
    <property type="match status" value="1"/>
</dbReference>
<comment type="catalytic activity">
    <reaction evidence="8">
        <text>alpha-D-mannose 1-phosphate + GTP + H(+) = GDP-alpha-D-mannose + diphosphate</text>
        <dbReference type="Rhea" id="RHEA:15229"/>
        <dbReference type="ChEBI" id="CHEBI:15378"/>
        <dbReference type="ChEBI" id="CHEBI:33019"/>
        <dbReference type="ChEBI" id="CHEBI:37565"/>
        <dbReference type="ChEBI" id="CHEBI:57527"/>
        <dbReference type="ChEBI" id="CHEBI:58409"/>
        <dbReference type="EC" id="2.7.7.13"/>
    </reaction>
</comment>
<evidence type="ECO:0000259" key="10">
    <source>
        <dbReference type="Pfam" id="PF00483"/>
    </source>
</evidence>
<keyword evidence="14" id="KW-1185">Reference proteome</keyword>
<evidence type="ECO:0000256" key="5">
    <source>
        <dbReference type="ARBA" id="ARBA00022695"/>
    </source>
</evidence>
<evidence type="ECO:0000313" key="14">
    <source>
        <dbReference type="Proteomes" id="UP001595926"/>
    </source>
</evidence>
<dbReference type="NCBIfam" id="TIGR01479">
    <property type="entry name" value="GMP_PMI"/>
    <property type="match status" value="1"/>
</dbReference>
<keyword evidence="7" id="KW-0342">GTP-binding</keyword>
<keyword evidence="5 13" id="KW-0548">Nucleotidyltransferase</keyword>
<evidence type="ECO:0000259" key="11">
    <source>
        <dbReference type="Pfam" id="PF01050"/>
    </source>
</evidence>
<dbReference type="InterPro" id="IPR051161">
    <property type="entry name" value="Mannose-6P_isomerase_type2"/>
</dbReference>
<feature type="domain" description="Mannose-6-phosphate isomerase type II C-terminal" evidence="11">
    <location>
        <begin position="356"/>
        <end position="466"/>
    </location>
</feature>
<protein>
    <recommendedName>
        <fullName evidence="3">mannose-1-phosphate guanylyltransferase</fullName>
        <ecNumber evidence="3">2.7.7.13</ecNumber>
    </recommendedName>
</protein>
<name>A0ABV9TBZ1_9GAMM</name>
<evidence type="ECO:0000256" key="9">
    <source>
        <dbReference type="RuleBase" id="RU004190"/>
    </source>
</evidence>
<dbReference type="InterPro" id="IPR001538">
    <property type="entry name" value="Man6P_isomerase-2_C"/>
</dbReference>
<dbReference type="RefSeq" id="WP_119330159.1">
    <property type="nucleotide sequence ID" value="NZ_JBHSJH010000002.1"/>
</dbReference>
<evidence type="ECO:0000256" key="8">
    <source>
        <dbReference type="ARBA" id="ARBA00047343"/>
    </source>
</evidence>
<evidence type="ECO:0000256" key="7">
    <source>
        <dbReference type="ARBA" id="ARBA00023134"/>
    </source>
</evidence>
<dbReference type="InterPro" id="IPR006375">
    <property type="entry name" value="Man1P_GuaTrfase/Man6P_Isoase"/>
</dbReference>
<gene>
    <name evidence="13" type="ORF">ACFPDQ_06265</name>
</gene>
<dbReference type="Pfam" id="PF22640">
    <property type="entry name" value="ManC_GMP_beta-helix"/>
    <property type="match status" value="1"/>
</dbReference>
<keyword evidence="13" id="KW-0413">Isomerase</keyword>
<organism evidence="13 14">
    <name type="scientific">Pseudofrancisella aestuarii</name>
    <dbReference type="NCBI Taxonomy" id="2670347"/>
    <lineage>
        <taxon>Bacteria</taxon>
        <taxon>Pseudomonadati</taxon>
        <taxon>Pseudomonadota</taxon>
        <taxon>Gammaproteobacteria</taxon>
        <taxon>Thiotrichales</taxon>
        <taxon>Francisellaceae</taxon>
        <taxon>Pseudofrancisella</taxon>
    </lineage>
</organism>
<evidence type="ECO:0000256" key="3">
    <source>
        <dbReference type="ARBA" id="ARBA00012387"/>
    </source>
</evidence>
<dbReference type="PANTHER" id="PTHR46390">
    <property type="entry name" value="MANNOSE-1-PHOSPHATE GUANYLYLTRANSFERASE"/>
    <property type="match status" value="1"/>
</dbReference>
<evidence type="ECO:0000259" key="12">
    <source>
        <dbReference type="Pfam" id="PF22640"/>
    </source>
</evidence>
<keyword evidence="4 13" id="KW-0808">Transferase</keyword>
<comment type="pathway">
    <text evidence="1">Nucleotide-sugar biosynthesis; GDP-alpha-D-mannose biosynthesis; GDP-alpha-D-mannose from alpha-D-mannose 1-phosphate (GTP route): step 1/1.</text>
</comment>
<dbReference type="InterPro" id="IPR005835">
    <property type="entry name" value="NTP_transferase_dom"/>
</dbReference>
<dbReference type="Pfam" id="PF00483">
    <property type="entry name" value="NTP_transferase"/>
    <property type="match status" value="1"/>
</dbReference>
<dbReference type="InterPro" id="IPR011051">
    <property type="entry name" value="RmlC_Cupin_sf"/>
</dbReference>
<dbReference type="Gene3D" id="3.90.550.10">
    <property type="entry name" value="Spore Coat Polysaccharide Biosynthesis Protein SpsA, Chain A"/>
    <property type="match status" value="1"/>
</dbReference>
<evidence type="ECO:0000256" key="2">
    <source>
        <dbReference type="ARBA" id="ARBA00006115"/>
    </source>
</evidence>
<dbReference type="GO" id="GO:0004476">
    <property type="term" value="F:mannose-6-phosphate isomerase activity"/>
    <property type="evidence" value="ECO:0007669"/>
    <property type="project" value="UniProtKB-EC"/>
</dbReference>
<dbReference type="CDD" id="cd02213">
    <property type="entry name" value="cupin_PMI_typeII_C"/>
    <property type="match status" value="1"/>
</dbReference>
<reference evidence="14" key="1">
    <citation type="journal article" date="2019" name="Int. J. Syst. Evol. Microbiol.">
        <title>The Global Catalogue of Microorganisms (GCM) 10K type strain sequencing project: providing services to taxonomists for standard genome sequencing and annotation.</title>
        <authorList>
            <consortium name="The Broad Institute Genomics Platform"/>
            <consortium name="The Broad Institute Genome Sequencing Center for Infectious Disease"/>
            <person name="Wu L."/>
            <person name="Ma J."/>
        </authorList>
    </citation>
    <scope>NUCLEOTIDE SEQUENCE [LARGE SCALE GENOMIC DNA]</scope>
    <source>
        <strain evidence="14">CGMCC 1.13718</strain>
    </source>
</reference>
<dbReference type="Proteomes" id="UP001595926">
    <property type="component" value="Unassembled WGS sequence"/>
</dbReference>
<dbReference type="EC" id="2.7.7.13" evidence="3"/>
<accession>A0ABV9TBZ1</accession>
<dbReference type="Gene3D" id="2.60.120.10">
    <property type="entry name" value="Jelly Rolls"/>
    <property type="match status" value="1"/>
</dbReference>
<dbReference type="EMBL" id="JBHSJH010000002">
    <property type="protein sequence ID" value="MFC4892650.1"/>
    <property type="molecule type" value="Genomic_DNA"/>
</dbReference>
<proteinExistence type="inferred from homology"/>
<dbReference type="InterPro" id="IPR029044">
    <property type="entry name" value="Nucleotide-diphossugar_trans"/>
</dbReference>
<sequence length="471" mass="53063">MQVVPVILAGGSGSRLWPLSRKMYPKQFLPVVGEKTMLQDTVVRASKLTKDGAIVVCSEEHRYLASEELLSSGIKDAEFILEAFQKNTAASIALAAQHIINVREDAVMVVLPADHYMCDENYFYEIMSKAIELAKQDHIVLLGIEPTSPETGYGYIKKSDKEISQGAYVIDSFKEKPSKEIAKTFLESSDYFWNSGMFILKASVYLSELHKYRYDIYGACEQAMLSSSKDSCFIRPNGEIFSECPEESVDFAVMEKTKKALILPFSSYWSDVGSWSSLWAVKKKDQNDNAITGNAFCLDTKNTLVDSREKLTVTLGLDNLIIVDTKDALLVAHKSRDQDVKNIVNELKKDSTHVLTELHRDVHRPWGKYDSIDKGDRYQVKRITVKPKAKLSVQMHHHRSEHWIIVSGTARVSVDGKESLLTENQSIYIPVGSIHYLENPGNIPLELIEVQSGSYLGEDDIVRFNDIYGRA</sequence>
<keyword evidence="6" id="KW-0547">Nucleotide-binding</keyword>
<comment type="caution">
    <text evidence="13">The sequence shown here is derived from an EMBL/GenBank/DDBJ whole genome shotgun (WGS) entry which is preliminary data.</text>
</comment>